<protein>
    <submittedName>
        <fullName evidence="1">Uncharacterized protein</fullName>
    </submittedName>
</protein>
<accession>A0A2M7JF49</accession>
<organism evidence="1 2">
    <name type="scientific">Candidatus Desantisbacteria bacterium CG_4_8_14_3_um_filter_40_12</name>
    <dbReference type="NCBI Taxonomy" id="1974545"/>
    <lineage>
        <taxon>Bacteria</taxon>
        <taxon>Candidatus Desantisiibacteriota</taxon>
    </lineage>
</organism>
<sequence length="66" mass="7861">MKSGNSSSLLPNILKWGINCDFFVSFRPQGEIFYYELKNLPQKPQNHKLYKENLEINWVAFLELIR</sequence>
<name>A0A2M7JF49_9BACT</name>
<evidence type="ECO:0000313" key="2">
    <source>
        <dbReference type="Proteomes" id="UP000229297"/>
    </source>
</evidence>
<dbReference type="AlphaFoldDB" id="A0A2M7JF49"/>
<reference evidence="2" key="1">
    <citation type="submission" date="2017-09" db="EMBL/GenBank/DDBJ databases">
        <title>Depth-based differentiation of microbial function through sediment-hosted aquifers and enrichment of novel symbionts in the deep terrestrial subsurface.</title>
        <authorList>
            <person name="Probst A.J."/>
            <person name="Ladd B."/>
            <person name="Jarett J.K."/>
            <person name="Geller-Mcgrath D.E."/>
            <person name="Sieber C.M.K."/>
            <person name="Emerson J.B."/>
            <person name="Anantharaman K."/>
            <person name="Thomas B.C."/>
            <person name="Malmstrom R."/>
            <person name="Stieglmeier M."/>
            <person name="Klingl A."/>
            <person name="Woyke T."/>
            <person name="Ryan C.M."/>
            <person name="Banfield J.F."/>
        </authorList>
    </citation>
    <scope>NUCLEOTIDE SEQUENCE [LARGE SCALE GENOMIC DNA]</scope>
</reference>
<evidence type="ECO:0000313" key="1">
    <source>
        <dbReference type="EMBL" id="PIX18048.1"/>
    </source>
</evidence>
<proteinExistence type="predicted"/>
<dbReference type="EMBL" id="PFIC01000004">
    <property type="protein sequence ID" value="PIX18048.1"/>
    <property type="molecule type" value="Genomic_DNA"/>
</dbReference>
<comment type="caution">
    <text evidence="1">The sequence shown here is derived from an EMBL/GenBank/DDBJ whole genome shotgun (WGS) entry which is preliminary data.</text>
</comment>
<dbReference type="Proteomes" id="UP000229297">
    <property type="component" value="Unassembled WGS sequence"/>
</dbReference>
<gene>
    <name evidence="1" type="ORF">COZ71_00080</name>
</gene>